<dbReference type="PROSITE" id="PS52016">
    <property type="entry name" value="TONB_DEPENDENT_REC_3"/>
    <property type="match status" value="1"/>
</dbReference>
<dbReference type="SUPFAM" id="SSF56935">
    <property type="entry name" value="Porins"/>
    <property type="match status" value="1"/>
</dbReference>
<proteinExistence type="inferred from homology"/>
<comment type="caution">
    <text evidence="10">The sequence shown here is derived from an EMBL/GenBank/DDBJ whole genome shotgun (WGS) entry which is preliminary data.</text>
</comment>
<comment type="similarity">
    <text evidence="7">Belongs to the TonB-dependent receptor family.</text>
</comment>
<dbReference type="Pfam" id="PF07715">
    <property type="entry name" value="Plug"/>
    <property type="match status" value="1"/>
</dbReference>
<dbReference type="InterPro" id="IPR039426">
    <property type="entry name" value="TonB-dep_rcpt-like"/>
</dbReference>
<organism evidence="10 11">
    <name type="scientific">Candidatus Cryptobacteroides avicola</name>
    <dbReference type="NCBI Taxonomy" id="2840757"/>
    <lineage>
        <taxon>Bacteria</taxon>
        <taxon>Pseudomonadati</taxon>
        <taxon>Bacteroidota</taxon>
        <taxon>Bacteroidia</taxon>
        <taxon>Bacteroidales</taxon>
        <taxon>Candidatus Cryptobacteroides</taxon>
    </lineage>
</organism>
<evidence type="ECO:0000256" key="7">
    <source>
        <dbReference type="PROSITE-ProRule" id="PRU01360"/>
    </source>
</evidence>
<dbReference type="NCBIfam" id="TIGR04056">
    <property type="entry name" value="OMP_RagA_SusC"/>
    <property type="match status" value="1"/>
</dbReference>
<dbReference type="InterPro" id="IPR023997">
    <property type="entry name" value="TonB-dep_OMP_SusC/RagA_CS"/>
</dbReference>
<dbReference type="GO" id="GO:0009279">
    <property type="term" value="C:cell outer membrane"/>
    <property type="evidence" value="ECO:0007669"/>
    <property type="project" value="UniProtKB-SubCell"/>
</dbReference>
<dbReference type="InterPro" id="IPR037066">
    <property type="entry name" value="Plug_dom_sf"/>
</dbReference>
<dbReference type="AlphaFoldDB" id="A0A940IHH5"/>
<evidence type="ECO:0000256" key="1">
    <source>
        <dbReference type="ARBA" id="ARBA00004571"/>
    </source>
</evidence>
<gene>
    <name evidence="10" type="ORF">IAB75_05100</name>
</gene>
<dbReference type="SUPFAM" id="SSF49464">
    <property type="entry name" value="Carboxypeptidase regulatory domain-like"/>
    <property type="match status" value="1"/>
</dbReference>
<keyword evidence="10" id="KW-0675">Receptor</keyword>
<name>A0A940IHH5_9BACT</name>
<dbReference type="Proteomes" id="UP000725002">
    <property type="component" value="Unassembled WGS sequence"/>
</dbReference>
<dbReference type="Gene3D" id="2.40.170.20">
    <property type="entry name" value="TonB-dependent receptor, beta-barrel domain"/>
    <property type="match status" value="1"/>
</dbReference>
<dbReference type="InterPro" id="IPR023996">
    <property type="entry name" value="TonB-dep_OMP_SusC/RagA"/>
</dbReference>
<dbReference type="EMBL" id="JADILV010000035">
    <property type="protein sequence ID" value="MBO8483472.1"/>
    <property type="molecule type" value="Genomic_DNA"/>
</dbReference>
<evidence type="ECO:0000256" key="4">
    <source>
        <dbReference type="ARBA" id="ARBA00022692"/>
    </source>
</evidence>
<dbReference type="Gene3D" id="2.60.40.1120">
    <property type="entry name" value="Carboxypeptidase-like, regulatory domain"/>
    <property type="match status" value="1"/>
</dbReference>
<evidence type="ECO:0000313" key="10">
    <source>
        <dbReference type="EMBL" id="MBO8483472.1"/>
    </source>
</evidence>
<feature type="domain" description="TonB-dependent receptor plug" evidence="9">
    <location>
        <begin position="119"/>
        <end position="239"/>
    </location>
</feature>
<keyword evidence="4 7" id="KW-0812">Transmembrane</keyword>
<evidence type="ECO:0000256" key="2">
    <source>
        <dbReference type="ARBA" id="ARBA00022448"/>
    </source>
</evidence>
<dbReference type="InterPro" id="IPR008969">
    <property type="entry name" value="CarboxyPept-like_regulatory"/>
</dbReference>
<evidence type="ECO:0000256" key="5">
    <source>
        <dbReference type="ARBA" id="ARBA00023136"/>
    </source>
</evidence>
<dbReference type="Pfam" id="PF13715">
    <property type="entry name" value="CarbopepD_reg_2"/>
    <property type="match status" value="1"/>
</dbReference>
<accession>A0A940IHH5</accession>
<keyword evidence="3 7" id="KW-1134">Transmembrane beta strand</keyword>
<dbReference type="InterPro" id="IPR036942">
    <property type="entry name" value="Beta-barrel_TonB_sf"/>
</dbReference>
<dbReference type="NCBIfam" id="TIGR04057">
    <property type="entry name" value="SusC_RagA_signa"/>
    <property type="match status" value="1"/>
</dbReference>
<reference evidence="10" key="1">
    <citation type="submission" date="2020-10" db="EMBL/GenBank/DDBJ databases">
        <authorList>
            <person name="Gilroy R."/>
        </authorList>
    </citation>
    <scope>NUCLEOTIDE SEQUENCE</scope>
    <source>
        <strain evidence="10">G3-8215</strain>
    </source>
</reference>
<dbReference type="InterPro" id="IPR012910">
    <property type="entry name" value="Plug_dom"/>
</dbReference>
<comment type="subcellular location">
    <subcellularLocation>
        <location evidence="1 7">Cell outer membrane</location>
        <topology evidence="1 7">Multi-pass membrane protein</topology>
    </subcellularLocation>
</comment>
<dbReference type="FunFam" id="2.170.130.10:FF:000008">
    <property type="entry name" value="SusC/RagA family TonB-linked outer membrane protein"/>
    <property type="match status" value="1"/>
</dbReference>
<feature type="signal peptide" evidence="8">
    <location>
        <begin position="1"/>
        <end position="22"/>
    </location>
</feature>
<keyword evidence="6 7" id="KW-0998">Cell outer membrane</keyword>
<keyword evidence="5 7" id="KW-0472">Membrane</keyword>
<evidence type="ECO:0000256" key="6">
    <source>
        <dbReference type="ARBA" id="ARBA00023237"/>
    </source>
</evidence>
<protein>
    <submittedName>
        <fullName evidence="10">TonB-dependent receptor</fullName>
    </submittedName>
</protein>
<feature type="chain" id="PRO_5037947075" evidence="8">
    <location>
        <begin position="23"/>
        <end position="997"/>
    </location>
</feature>
<dbReference type="Gene3D" id="2.170.130.10">
    <property type="entry name" value="TonB-dependent receptor, plug domain"/>
    <property type="match status" value="1"/>
</dbReference>
<evidence type="ECO:0000256" key="8">
    <source>
        <dbReference type="SAM" id="SignalP"/>
    </source>
</evidence>
<keyword evidence="8" id="KW-0732">Signal</keyword>
<reference evidence="10" key="2">
    <citation type="journal article" date="2021" name="PeerJ">
        <title>Extensive microbial diversity within the chicken gut microbiome revealed by metagenomics and culture.</title>
        <authorList>
            <person name="Gilroy R."/>
            <person name="Ravi A."/>
            <person name="Getino M."/>
            <person name="Pursley I."/>
            <person name="Horton D.L."/>
            <person name="Alikhan N.F."/>
            <person name="Baker D."/>
            <person name="Gharbi K."/>
            <person name="Hall N."/>
            <person name="Watson M."/>
            <person name="Adriaenssens E.M."/>
            <person name="Foster-Nyarko E."/>
            <person name="Jarju S."/>
            <person name="Secka A."/>
            <person name="Antonio M."/>
            <person name="Oren A."/>
            <person name="Chaudhuri R.R."/>
            <person name="La Ragione R."/>
            <person name="Hildebrand F."/>
            <person name="Pallen M.J."/>
        </authorList>
    </citation>
    <scope>NUCLEOTIDE SEQUENCE</scope>
    <source>
        <strain evidence="10">G3-8215</strain>
    </source>
</reference>
<evidence type="ECO:0000313" key="11">
    <source>
        <dbReference type="Proteomes" id="UP000725002"/>
    </source>
</evidence>
<evidence type="ECO:0000259" key="9">
    <source>
        <dbReference type="Pfam" id="PF07715"/>
    </source>
</evidence>
<evidence type="ECO:0000256" key="3">
    <source>
        <dbReference type="ARBA" id="ARBA00022452"/>
    </source>
</evidence>
<keyword evidence="2 7" id="KW-0813">Transport</keyword>
<sequence>MKKVKLFFTAMMVLLTAGLASAQSMEVKGTVRDAATGEPIPFASVVLHGTMTGVSTAEDGSYTLSVPSLDDAVLEFSFIGYRTTRVPVEGKLVVDCELEVDAMALEDVVVVAYGSTKREAMTGSVTAVDGETIASAPVTSVDKALGGKLAGVQVSTSTGQPGSSSSIRIRGISSINASNSPLWVVDGIPVLTGNFASSGVSDTQSDLLTSLNPNDIESITVLKDAAAAAVYGSRAANGVILVTTKSGKEGKAQFTARAKYGIQWFQSDTGYRMMTGEELLRYQRAAITNAGFDPDDPSGNYYRPMSLLNGELTNWLDHLTKLGQLQEYEISARGGTDKAKYFSSVSYHNNDGIVNGIDYSRIQARTNVDFKLLRNLDTGVRVNVAYTDQNNNIQTDGLGYENPFFGGLMILPWTPKYDENGNHNTNIPENSNKNPAASAEWNQQRIQTYRFNGTMFLKWEPVKNLVLETKNSAEVVFTEQRLFYNELAGYANQLQEVDNKIIQLTTSNTANYANVFGGYHSFRALVGQEATSYYQTQTYAAANAGVDPNIPYFNTADQTQTEISTGITRDALMSYFAIVDYNYDSRYFAQATVRTDGSSLFGAKKKWGLFWSVAGSWNINQEKFLRDFKPLDLLKVRLSYGVNGNNGIAAYKAYGVYASALYNGLTGFLPSTPENQELSWEKNATWNAGLDFAFFNRLRGSVDVYKRVTKDMLLDKNVPQTSGFSTNFVNVGSMSNTGVEIQMDGDIIATNDFLWNVGFNIAFNRTKVLDLGGVDKIEAGSFVHYVVGKSLYSYYLSDYYGVNPSNGEALWVTEDGKLTNQYSKARKHYCGSPEPKCTGGFNTTFSWKGLSLSAFFEFKGGNKIINLNELTYLSTDGKDVSVNQIASAGNFWTTPGQTGVNPKPVAGNTSNSNTALSDRWLEDGSYIRFKDITLSYNLPQTALDKIRVKGLRIYVSGLNLYTFSDASAFDPEAGVTGVVQGIYPYTKSVVGGIELTF</sequence>